<feature type="domain" description="PDZ" evidence="14">
    <location>
        <begin position="993"/>
        <end position="1069"/>
    </location>
</feature>
<dbReference type="Proteomes" id="UP000327468">
    <property type="component" value="Chromosome 17"/>
</dbReference>
<name>A0A5N5LMB1_PANHP</name>
<evidence type="ECO:0000256" key="8">
    <source>
        <dbReference type="ARBA" id="ARBA00067675"/>
    </source>
</evidence>
<reference evidence="15 16" key="1">
    <citation type="submission" date="2019-06" db="EMBL/GenBank/DDBJ databases">
        <title>A chromosome-scale genome assembly of the striped catfish, Pangasianodon hypophthalmus.</title>
        <authorList>
            <person name="Wen M."/>
            <person name="Zahm M."/>
            <person name="Roques C."/>
            <person name="Cabau C."/>
            <person name="Klopp C."/>
            <person name="Donnadieu C."/>
            <person name="Jouanno E."/>
            <person name="Avarre J.-C."/>
            <person name="Campet M."/>
            <person name="Ha T.T.T."/>
            <person name="Dugue R."/>
            <person name="Lampietro C."/>
            <person name="Louis A."/>
            <person name="Herpin A."/>
            <person name="Echchiki A."/>
            <person name="Berthelot C."/>
            <person name="Parey E."/>
            <person name="Roest-Crollius H."/>
            <person name="Braasch I."/>
            <person name="Postlethwait J."/>
            <person name="Bobe J."/>
            <person name="Montfort J."/>
            <person name="Bouchez O."/>
            <person name="Begum T."/>
            <person name="Schartl M."/>
            <person name="Guiguen Y."/>
        </authorList>
    </citation>
    <scope>NUCLEOTIDE SEQUENCE [LARGE SCALE GENOMIC DNA]</scope>
    <source>
        <strain evidence="15 16">Indonesia</strain>
        <tissue evidence="15">Blood</tissue>
    </source>
</reference>
<evidence type="ECO:0000256" key="6">
    <source>
        <dbReference type="ARBA" id="ARBA00022990"/>
    </source>
</evidence>
<dbReference type="CDD" id="cd06793">
    <property type="entry name" value="PDZ2_APBA1_3-like"/>
    <property type="match status" value="1"/>
</dbReference>
<dbReference type="EMBL" id="VFJC01000018">
    <property type="protein sequence ID" value="KAB5543879.1"/>
    <property type="molecule type" value="Genomic_DNA"/>
</dbReference>
<dbReference type="Pfam" id="PF00595">
    <property type="entry name" value="PDZ"/>
    <property type="match status" value="2"/>
</dbReference>
<feature type="compositionally biased region" description="Basic and acidic residues" evidence="12">
    <location>
        <begin position="518"/>
        <end position="531"/>
    </location>
</feature>
<dbReference type="InterPro" id="IPR036034">
    <property type="entry name" value="PDZ_sf"/>
</dbReference>
<feature type="region of interest" description="Disordered" evidence="12">
    <location>
        <begin position="94"/>
        <end position="389"/>
    </location>
</feature>
<evidence type="ECO:0000256" key="7">
    <source>
        <dbReference type="ARBA" id="ARBA00058713"/>
    </source>
</evidence>
<keyword evidence="16" id="KW-1185">Reference proteome</keyword>
<dbReference type="InterPro" id="IPR051230">
    <property type="entry name" value="APP-Binding"/>
</dbReference>
<feature type="compositionally biased region" description="Basic and acidic residues" evidence="12">
    <location>
        <begin position="466"/>
        <end position="481"/>
    </location>
</feature>
<dbReference type="PROSITE" id="PS50106">
    <property type="entry name" value="PDZ"/>
    <property type="match status" value="2"/>
</dbReference>
<keyword evidence="6" id="KW-0007">Acetylation</keyword>
<feature type="region of interest" description="Disordered" evidence="12">
    <location>
        <begin position="38"/>
        <end position="77"/>
    </location>
</feature>
<gene>
    <name evidence="15" type="ORF">PHYPO_G00084690</name>
</gene>
<evidence type="ECO:0000256" key="3">
    <source>
        <dbReference type="ARBA" id="ARBA00022490"/>
    </source>
</evidence>
<dbReference type="PANTHER" id="PTHR12345">
    <property type="entry name" value="SYNTENIN RELATED"/>
    <property type="match status" value="1"/>
</dbReference>
<feature type="compositionally biased region" description="Basic residues" evidence="12">
    <location>
        <begin position="143"/>
        <end position="152"/>
    </location>
</feature>
<feature type="compositionally biased region" description="Basic residues" evidence="12">
    <location>
        <begin position="38"/>
        <end position="47"/>
    </location>
</feature>
<evidence type="ECO:0000256" key="12">
    <source>
        <dbReference type="SAM" id="MobiDB-lite"/>
    </source>
</evidence>
<feature type="compositionally biased region" description="Basic and acidic residues" evidence="12">
    <location>
        <begin position="305"/>
        <end position="319"/>
    </location>
</feature>
<feature type="compositionally biased region" description="Basic and acidic residues" evidence="12">
    <location>
        <begin position="543"/>
        <end position="569"/>
    </location>
</feature>
<feature type="compositionally biased region" description="Basic and acidic residues" evidence="12">
    <location>
        <begin position="273"/>
        <end position="297"/>
    </location>
</feature>
<feature type="region of interest" description="Disordered" evidence="12">
    <location>
        <begin position="625"/>
        <end position="645"/>
    </location>
</feature>
<dbReference type="AlphaFoldDB" id="A0A5N5LMB1"/>
<dbReference type="FunFam" id="2.30.29.30:FF:000222">
    <property type="entry name" value="amyloid beta A4 precursor protein-binding family A member 3"/>
    <property type="match status" value="1"/>
</dbReference>
<organism evidence="15 16">
    <name type="scientific">Pangasianodon hypophthalmus</name>
    <name type="common">Striped catfish</name>
    <name type="synonym">Helicophagus hypophthalmus</name>
    <dbReference type="NCBI Taxonomy" id="310915"/>
    <lineage>
        <taxon>Eukaryota</taxon>
        <taxon>Metazoa</taxon>
        <taxon>Chordata</taxon>
        <taxon>Craniata</taxon>
        <taxon>Vertebrata</taxon>
        <taxon>Euteleostomi</taxon>
        <taxon>Actinopterygii</taxon>
        <taxon>Neopterygii</taxon>
        <taxon>Teleostei</taxon>
        <taxon>Ostariophysi</taxon>
        <taxon>Siluriformes</taxon>
        <taxon>Pangasiidae</taxon>
        <taxon>Pangasianodon</taxon>
    </lineage>
</organism>
<keyword evidence="4" id="KW-0597">Phosphoprotein</keyword>
<feature type="region of interest" description="Disordered" evidence="12">
    <location>
        <begin position="410"/>
        <end position="531"/>
    </location>
</feature>
<dbReference type="Gene3D" id="2.30.42.10">
    <property type="match status" value="2"/>
</dbReference>
<feature type="compositionally biased region" description="Low complexity" evidence="12">
    <location>
        <begin position="166"/>
        <end position="178"/>
    </location>
</feature>
<feature type="domain" description="PID" evidence="13">
    <location>
        <begin position="708"/>
        <end position="889"/>
    </location>
</feature>
<dbReference type="Pfam" id="PF00640">
    <property type="entry name" value="PID"/>
    <property type="match status" value="1"/>
</dbReference>
<keyword evidence="5" id="KW-0677">Repeat</keyword>
<evidence type="ECO:0000256" key="11">
    <source>
        <dbReference type="ARBA" id="ARBA00083043"/>
    </source>
</evidence>
<dbReference type="CDD" id="cd06720">
    <property type="entry name" value="PDZ1_APBA1_3-like"/>
    <property type="match status" value="1"/>
</dbReference>
<dbReference type="GO" id="GO:0005886">
    <property type="term" value="C:plasma membrane"/>
    <property type="evidence" value="ECO:0007669"/>
    <property type="project" value="TreeGrafter"/>
</dbReference>
<dbReference type="SUPFAM" id="SSF50729">
    <property type="entry name" value="PH domain-like"/>
    <property type="match status" value="1"/>
</dbReference>
<dbReference type="PROSITE" id="PS01179">
    <property type="entry name" value="PID"/>
    <property type="match status" value="1"/>
</dbReference>
<protein>
    <recommendedName>
        <fullName evidence="8">Amyloid-beta A4 precursor protein-binding family A member 3</fullName>
    </recommendedName>
    <alternativeName>
        <fullName evidence="10">Adapter protein X11gamma</fullName>
    </alternativeName>
    <alternativeName>
        <fullName evidence="9">Neuron-specific X11L2 protein</fullName>
    </alternativeName>
    <alternativeName>
        <fullName evidence="11">Neuronal Munc18-1-interacting protein 3</fullName>
    </alternativeName>
</protein>
<feature type="domain" description="PDZ" evidence="14">
    <location>
        <begin position="902"/>
        <end position="987"/>
    </location>
</feature>
<evidence type="ECO:0000256" key="4">
    <source>
        <dbReference type="ARBA" id="ARBA00022553"/>
    </source>
</evidence>
<proteinExistence type="predicted"/>
<dbReference type="CDD" id="cd22578">
    <property type="entry name" value="Mint1_CID"/>
    <property type="match status" value="1"/>
</dbReference>
<dbReference type="InterPro" id="IPR001478">
    <property type="entry name" value="PDZ"/>
</dbReference>
<dbReference type="CDD" id="cd01208">
    <property type="entry name" value="PTB_X11"/>
    <property type="match status" value="1"/>
</dbReference>
<dbReference type="SMART" id="SM00462">
    <property type="entry name" value="PTB"/>
    <property type="match status" value="1"/>
</dbReference>
<dbReference type="InterPro" id="IPR011993">
    <property type="entry name" value="PH-like_dom_sf"/>
</dbReference>
<dbReference type="FunFam" id="2.30.42.10:FF:000007">
    <property type="entry name" value="Amyloid beta A4 protein-binding family A member"/>
    <property type="match status" value="1"/>
</dbReference>
<dbReference type="FunFam" id="2.30.42.10:FF:000017">
    <property type="entry name" value="Amyloid beta A4 protein-binding family A member 1"/>
    <property type="match status" value="1"/>
</dbReference>
<comment type="function">
    <text evidence="7">May modulate processing of the amyloid-beta precursor protein (APP) and hence formation of APP-beta. May enhance the activity of HIF1A in macrophages by inhibiting the activity of HIF1AN.</text>
</comment>
<evidence type="ECO:0000256" key="1">
    <source>
        <dbReference type="ARBA" id="ARBA00004556"/>
    </source>
</evidence>
<evidence type="ECO:0000256" key="9">
    <source>
        <dbReference type="ARBA" id="ARBA00077607"/>
    </source>
</evidence>
<feature type="compositionally biased region" description="Polar residues" evidence="12">
    <location>
        <begin position="410"/>
        <end position="438"/>
    </location>
</feature>
<dbReference type="GO" id="GO:0043197">
    <property type="term" value="C:dendritic spine"/>
    <property type="evidence" value="ECO:0007669"/>
    <property type="project" value="TreeGrafter"/>
</dbReference>
<evidence type="ECO:0000259" key="14">
    <source>
        <dbReference type="PROSITE" id="PS50106"/>
    </source>
</evidence>
<evidence type="ECO:0000313" key="16">
    <source>
        <dbReference type="Proteomes" id="UP000327468"/>
    </source>
</evidence>
<feature type="compositionally biased region" description="Pro residues" evidence="12">
    <location>
        <begin position="631"/>
        <end position="640"/>
    </location>
</feature>
<dbReference type="GO" id="GO:0007268">
    <property type="term" value="P:chemical synaptic transmission"/>
    <property type="evidence" value="ECO:0007669"/>
    <property type="project" value="TreeGrafter"/>
</dbReference>
<keyword evidence="3" id="KW-0963">Cytoplasm</keyword>
<dbReference type="GO" id="GO:0001540">
    <property type="term" value="F:amyloid-beta binding"/>
    <property type="evidence" value="ECO:0007669"/>
    <property type="project" value="TreeGrafter"/>
</dbReference>
<feature type="region of interest" description="Disordered" evidence="12">
    <location>
        <begin position="543"/>
        <end position="575"/>
    </location>
</feature>
<comment type="caution">
    <text evidence="15">The sequence shown here is derived from an EMBL/GenBank/DDBJ whole genome shotgun (WGS) entry which is preliminary data.</text>
</comment>
<evidence type="ECO:0000256" key="10">
    <source>
        <dbReference type="ARBA" id="ARBA00078850"/>
    </source>
</evidence>
<evidence type="ECO:0000313" key="15">
    <source>
        <dbReference type="EMBL" id="KAB5543879.1"/>
    </source>
</evidence>
<dbReference type="Gene3D" id="2.30.29.30">
    <property type="entry name" value="Pleckstrin-homology domain (PH domain)/Phosphotyrosine-binding domain (PTB)"/>
    <property type="match status" value="1"/>
</dbReference>
<keyword evidence="2" id="KW-0813">Transport</keyword>
<feature type="compositionally biased region" description="Polar residues" evidence="12">
    <location>
        <begin position="220"/>
        <end position="249"/>
    </location>
</feature>
<feature type="compositionally biased region" description="Basic and acidic residues" evidence="12">
    <location>
        <begin position="48"/>
        <end position="70"/>
    </location>
</feature>
<dbReference type="PANTHER" id="PTHR12345:SF14">
    <property type="entry name" value="AMYLOID-BETA A4 PRECURSOR PROTEIN-BINDING FAMILY A MEMBER 1"/>
    <property type="match status" value="1"/>
</dbReference>
<comment type="subcellular location">
    <subcellularLocation>
        <location evidence="1">Cytoplasm</location>
        <location evidence="1">Perinuclear region</location>
    </subcellularLocation>
</comment>
<evidence type="ECO:0000256" key="2">
    <source>
        <dbReference type="ARBA" id="ARBA00022448"/>
    </source>
</evidence>
<accession>A0A5N5LMB1</accession>
<dbReference type="GO" id="GO:0048471">
    <property type="term" value="C:perinuclear region of cytoplasm"/>
    <property type="evidence" value="ECO:0007669"/>
    <property type="project" value="UniProtKB-SubCell"/>
</dbReference>
<sequence length="1083" mass="120628">MKMTELDYITHNPKTTRVCRCVAEDAAVIRCVSARALRRSHRHRARTRYTERERERERETDAENREEHGPTDPSCASSSLRFLTGCATASCPLHSNSHESQGGTRGGRVQSPNPSAHPAAKQYSCRRRPSQSHQQQPGTNRAPPRRSRRHAPCHAQRGSSESGDAGPQTGQQPRPGGSRYRRSGDGGHQHRHRQQPRQIHAVPQPVDVPEINPAMDTLSPEESSQELLTPSSQEDLTPSQEELTPSPQEVSPVEEQDEGSPGLHCSSSTESSLHAHSEQTEDQHREREQTEECKGGIDEWEVEGCQERREEGTESHKDVEQEEQSQLEKDSMANAGSSKGSKKTSRRSGPIRVDVPPFAEFPRQPLPIPNFQAQPFSEPLRGYPVEPKSGPIHLTSANYAAMSTDMRSECQSGAQSYEETISDTSSEAFSASYPSISESCPKFYPVTPTESDRELYHSPQTGWYQEHSEDQQGFEKNHDMSTSEANPQINLHEEQRPQGSVGSRLHHYDEYSGDEASSPDRSRSKVWRRSIEQECSEIRKEQCEVRPRLPVLDREEKPEHDSLEDRPHAIQESANVSGDAISLAIRDIKEAIEEVKTKTVRSPYTPDKPKEPVWVMRRDVSPVEECQPQLYSPPSPPQLPSPQNETCSQVLASDPIVPLGAESSTAHEHQESDISPSLPTAEELRRNLAAFPTYVDVPGPCDPEDLIDGIIFAASFLGSTQLLSERTPSKSARMQQAQEAMTRVRGAGGELLSTTEVDLFVSTQRIKVLNADTQETMMDHPLRTISYIADIGNMVVLMARRKMIRSRSAQEQLDTADAQQLNPAQEEQRQYRMICHVFESEDAQLIAQSIGQSFSVAYQEFLRANGIDPEDLSQREYSDLLNTQDMYNDDLIHFSKSENCRDVYIEKQKGEILGVVIVESGWGSILPTVIIASLMHAGPAAKSGRLNIGDQIMTVNGTSLVGLPLSTCQSIIKGLKSQSRVKMNIVRCPPVTMVLIRRPDLRYQLGFSVQNGIICSLMRGGIAERGGVRVGHRIIEINGQSVVATPHEKIVHILSSAVGEIHMKTMPAAMYRLLTAQEQPVYI</sequence>
<evidence type="ECO:0000256" key="5">
    <source>
        <dbReference type="ARBA" id="ARBA00022737"/>
    </source>
</evidence>
<dbReference type="InterPro" id="IPR006020">
    <property type="entry name" value="PTB/PI_dom"/>
</dbReference>
<evidence type="ECO:0000259" key="13">
    <source>
        <dbReference type="PROSITE" id="PS01179"/>
    </source>
</evidence>
<dbReference type="SUPFAM" id="SSF50156">
    <property type="entry name" value="PDZ domain-like"/>
    <property type="match status" value="2"/>
</dbReference>
<dbReference type="SMART" id="SM00228">
    <property type="entry name" value="PDZ"/>
    <property type="match status" value="2"/>
</dbReference>